<feature type="compositionally biased region" description="Acidic residues" evidence="2">
    <location>
        <begin position="250"/>
        <end position="261"/>
    </location>
</feature>
<feature type="compositionally biased region" description="Polar residues" evidence="2">
    <location>
        <begin position="177"/>
        <end position="186"/>
    </location>
</feature>
<feature type="region of interest" description="Disordered" evidence="2">
    <location>
        <begin position="37"/>
        <end position="70"/>
    </location>
</feature>
<name>A0A8H3EPV2_9LECA</name>
<proteinExistence type="predicted"/>
<accession>A0A8H3EPV2</accession>
<feature type="compositionally biased region" description="Polar residues" evidence="2">
    <location>
        <begin position="145"/>
        <end position="154"/>
    </location>
</feature>
<feature type="region of interest" description="Disordered" evidence="2">
    <location>
        <begin position="145"/>
        <end position="279"/>
    </location>
</feature>
<feature type="coiled-coil region" evidence="1">
    <location>
        <begin position="72"/>
        <end position="129"/>
    </location>
</feature>
<feature type="compositionally biased region" description="Basic and acidic residues" evidence="2">
    <location>
        <begin position="38"/>
        <end position="48"/>
    </location>
</feature>
<keyword evidence="4" id="KW-1185">Reference proteome</keyword>
<dbReference type="EMBL" id="CAJPDS010000007">
    <property type="protein sequence ID" value="CAF9909194.1"/>
    <property type="molecule type" value="Genomic_DNA"/>
</dbReference>
<organism evidence="3 4">
    <name type="scientific">Heterodermia speciosa</name>
    <dbReference type="NCBI Taxonomy" id="116794"/>
    <lineage>
        <taxon>Eukaryota</taxon>
        <taxon>Fungi</taxon>
        <taxon>Dikarya</taxon>
        <taxon>Ascomycota</taxon>
        <taxon>Pezizomycotina</taxon>
        <taxon>Lecanoromycetes</taxon>
        <taxon>OSLEUM clade</taxon>
        <taxon>Lecanoromycetidae</taxon>
        <taxon>Caliciales</taxon>
        <taxon>Physciaceae</taxon>
        <taxon>Heterodermia</taxon>
    </lineage>
</organism>
<gene>
    <name evidence="3" type="ORF">HETSPECPRED_008873</name>
</gene>
<protein>
    <submittedName>
        <fullName evidence="3">Uncharacterized protein</fullName>
    </submittedName>
</protein>
<feature type="compositionally biased region" description="Acidic residues" evidence="2">
    <location>
        <begin position="208"/>
        <end position="217"/>
    </location>
</feature>
<evidence type="ECO:0000313" key="4">
    <source>
        <dbReference type="Proteomes" id="UP000664521"/>
    </source>
</evidence>
<evidence type="ECO:0000313" key="3">
    <source>
        <dbReference type="EMBL" id="CAF9909194.1"/>
    </source>
</evidence>
<sequence>MGSDGLHLSHRIATLRELLKDNPENIMFKRQLDNALQEQRRRDQDRAEAATCQQPVRVHASQTPSQTAQPDVVTLRAQLVQTTNRYDEAEAALANHRRMFDQYHGQQQKAELDGDLKASESKLKELRTQMFALSYEISILESSQIKKNQVTSGTEARPFESVIETQPPKPVTETRPSESITETRPSVTEARPSESVTETQPFNHEDSEALTDDDISGDDLYINLSIPRPARKRRHPSNHEDLQSRRAIANEDDPPIDDDSFYEPSLRTTSTRPARKRRQPSLFNGLVPWDSRIIQQCEEWTKR</sequence>
<reference evidence="3" key="1">
    <citation type="submission" date="2021-03" db="EMBL/GenBank/DDBJ databases">
        <authorList>
            <person name="Tagirdzhanova G."/>
        </authorList>
    </citation>
    <scope>NUCLEOTIDE SEQUENCE</scope>
</reference>
<evidence type="ECO:0000256" key="1">
    <source>
        <dbReference type="SAM" id="Coils"/>
    </source>
</evidence>
<feature type="compositionally biased region" description="Polar residues" evidence="2">
    <location>
        <begin position="60"/>
        <end position="69"/>
    </location>
</feature>
<dbReference type="Proteomes" id="UP000664521">
    <property type="component" value="Unassembled WGS sequence"/>
</dbReference>
<evidence type="ECO:0000256" key="2">
    <source>
        <dbReference type="SAM" id="MobiDB-lite"/>
    </source>
</evidence>
<dbReference type="AlphaFoldDB" id="A0A8H3EPV2"/>
<comment type="caution">
    <text evidence="3">The sequence shown here is derived from an EMBL/GenBank/DDBJ whole genome shotgun (WGS) entry which is preliminary data.</text>
</comment>
<keyword evidence="1" id="KW-0175">Coiled coil</keyword>